<feature type="transmembrane region" description="Helical" evidence="5">
    <location>
        <begin position="12"/>
        <end position="43"/>
    </location>
</feature>
<accession>A0A6I3LJC2</accession>
<feature type="transmembrane region" description="Helical" evidence="5">
    <location>
        <begin position="164"/>
        <end position="180"/>
    </location>
</feature>
<feature type="transmembrane region" description="Helical" evidence="5">
    <location>
        <begin position="114"/>
        <end position="133"/>
    </location>
</feature>
<dbReference type="AlphaFoldDB" id="A0A6I3LJC2"/>
<proteinExistence type="predicted"/>
<keyword evidence="2 5" id="KW-0812">Transmembrane</keyword>
<feature type="domain" description="O-antigen ligase-related" evidence="6">
    <location>
        <begin position="198"/>
        <end position="367"/>
    </location>
</feature>
<keyword evidence="4 5" id="KW-0472">Membrane</keyword>
<feature type="transmembrane region" description="Helical" evidence="5">
    <location>
        <begin position="55"/>
        <end position="73"/>
    </location>
</feature>
<dbReference type="RefSeq" id="WP_155090628.1">
    <property type="nucleotide sequence ID" value="NZ_CP102754.1"/>
</dbReference>
<dbReference type="Pfam" id="PF04932">
    <property type="entry name" value="Wzy_C"/>
    <property type="match status" value="1"/>
</dbReference>
<evidence type="ECO:0000256" key="4">
    <source>
        <dbReference type="ARBA" id="ARBA00023136"/>
    </source>
</evidence>
<evidence type="ECO:0000313" key="7">
    <source>
        <dbReference type="EMBL" id="MTG96571.1"/>
    </source>
</evidence>
<evidence type="ECO:0000256" key="1">
    <source>
        <dbReference type="ARBA" id="ARBA00004141"/>
    </source>
</evidence>
<feature type="transmembrane region" description="Helical" evidence="5">
    <location>
        <begin position="242"/>
        <end position="261"/>
    </location>
</feature>
<dbReference type="InterPro" id="IPR007016">
    <property type="entry name" value="O-antigen_ligase-rel_domated"/>
</dbReference>
<dbReference type="PROSITE" id="PS51257">
    <property type="entry name" value="PROKAR_LIPOPROTEIN"/>
    <property type="match status" value="1"/>
</dbReference>
<evidence type="ECO:0000256" key="2">
    <source>
        <dbReference type="ARBA" id="ARBA00022692"/>
    </source>
</evidence>
<protein>
    <submittedName>
        <fullName evidence="7">O-antigen ligase domain-containing protein</fullName>
    </submittedName>
</protein>
<sequence length="434" mass="50650">MELTKKNRIDYIFNLLILGIGCTFFMRKISTILIILFVVFCVVFKRKLVINKTSFLISLVIASLFLVELLFIWNSSDVSVALKSLEKYLSLLLFPIFIIGNYRDIRFKFILLNYARITLGLTIFFFIRFIILYPENVDLYLQGVHLWEAGYVFVDSFGNHAPNVNLHLAFVTSIIFYYFLQDYYRSSVLKRVTNLVCIIALIVLIFVINTRVALFLVFIDCFLIVFYFLKKSTSFKFGLKQRILLISFVVLSLTGSIYTIAKVPYYKDKFSTFTFGYMDKVGKLDEIQNPESKVYNSLALRLSVWKSVWAIYQESNPLIGIGVSDFDQALYHHYEETEQSFLRKHELGPHNQYIESLAKFGILGLLSTLCFLILPFTLGYRMKFVLMMLFSFNMLFANLFDGYLYLFMGIVYSGWMISLFGAYYLQFKSKLESI</sequence>
<reference evidence="7 8" key="1">
    <citation type="submission" date="2019-11" db="EMBL/GenBank/DDBJ databases">
        <title>Genome of Strain BIT-d1.</title>
        <authorList>
            <person name="Yang Y."/>
        </authorList>
    </citation>
    <scope>NUCLEOTIDE SEQUENCE [LARGE SCALE GENOMIC DNA]</scope>
    <source>
        <strain evidence="7 8">BIT-d1</strain>
    </source>
</reference>
<evidence type="ECO:0000313" key="8">
    <source>
        <dbReference type="Proteomes" id="UP000438760"/>
    </source>
</evidence>
<dbReference type="PANTHER" id="PTHR37422:SF13">
    <property type="entry name" value="LIPOPOLYSACCHARIDE BIOSYNTHESIS PROTEIN PA4999-RELATED"/>
    <property type="match status" value="1"/>
</dbReference>
<keyword evidence="7" id="KW-0436">Ligase</keyword>
<dbReference type="EMBL" id="WMJX01000001">
    <property type="protein sequence ID" value="MTG96571.1"/>
    <property type="molecule type" value="Genomic_DNA"/>
</dbReference>
<gene>
    <name evidence="7" type="ORF">GJV76_00185</name>
</gene>
<name>A0A6I3LJC2_9FLAO</name>
<comment type="subcellular location">
    <subcellularLocation>
        <location evidence="1">Membrane</location>
        <topology evidence="1">Multi-pass membrane protein</topology>
    </subcellularLocation>
</comment>
<evidence type="ECO:0000256" key="3">
    <source>
        <dbReference type="ARBA" id="ARBA00022989"/>
    </source>
</evidence>
<organism evidence="7 8">
    <name type="scientific">Myroides albus</name>
    <dbReference type="NCBI Taxonomy" id="2562892"/>
    <lineage>
        <taxon>Bacteria</taxon>
        <taxon>Pseudomonadati</taxon>
        <taxon>Bacteroidota</taxon>
        <taxon>Flavobacteriia</taxon>
        <taxon>Flavobacteriales</taxon>
        <taxon>Flavobacteriaceae</taxon>
        <taxon>Myroides</taxon>
    </lineage>
</organism>
<feature type="transmembrane region" description="Helical" evidence="5">
    <location>
        <begin position="85"/>
        <end position="102"/>
    </location>
</feature>
<dbReference type="GO" id="GO:0016874">
    <property type="term" value="F:ligase activity"/>
    <property type="evidence" value="ECO:0007669"/>
    <property type="project" value="UniProtKB-KW"/>
</dbReference>
<dbReference type="Proteomes" id="UP000438760">
    <property type="component" value="Unassembled WGS sequence"/>
</dbReference>
<dbReference type="OrthoDB" id="1143110at2"/>
<comment type="caution">
    <text evidence="7">The sequence shown here is derived from an EMBL/GenBank/DDBJ whole genome shotgun (WGS) entry which is preliminary data.</text>
</comment>
<feature type="transmembrane region" description="Helical" evidence="5">
    <location>
        <begin position="406"/>
        <end position="425"/>
    </location>
</feature>
<evidence type="ECO:0000256" key="5">
    <source>
        <dbReference type="SAM" id="Phobius"/>
    </source>
</evidence>
<dbReference type="GO" id="GO:0016020">
    <property type="term" value="C:membrane"/>
    <property type="evidence" value="ECO:0007669"/>
    <property type="project" value="UniProtKB-SubCell"/>
</dbReference>
<dbReference type="PANTHER" id="PTHR37422">
    <property type="entry name" value="TEICHURONIC ACID BIOSYNTHESIS PROTEIN TUAE"/>
    <property type="match status" value="1"/>
</dbReference>
<dbReference type="InterPro" id="IPR051533">
    <property type="entry name" value="WaaL-like"/>
</dbReference>
<evidence type="ECO:0000259" key="6">
    <source>
        <dbReference type="Pfam" id="PF04932"/>
    </source>
</evidence>
<keyword evidence="8" id="KW-1185">Reference proteome</keyword>
<feature type="transmembrane region" description="Helical" evidence="5">
    <location>
        <begin position="192"/>
        <end position="208"/>
    </location>
</feature>
<feature type="transmembrane region" description="Helical" evidence="5">
    <location>
        <begin position="357"/>
        <end position="377"/>
    </location>
</feature>
<keyword evidence="3 5" id="KW-1133">Transmembrane helix</keyword>